<name>A0A813BT57_9DINO</name>
<feature type="compositionally biased region" description="Acidic residues" evidence="1">
    <location>
        <begin position="11"/>
        <end position="36"/>
    </location>
</feature>
<protein>
    <submittedName>
        <fullName evidence="2">GIP protein</fullName>
    </submittedName>
</protein>
<evidence type="ECO:0000256" key="1">
    <source>
        <dbReference type="SAM" id="MobiDB-lite"/>
    </source>
</evidence>
<dbReference type="EMBL" id="CAJNJA010079928">
    <property type="protein sequence ID" value="CAE7926306.1"/>
    <property type="molecule type" value="Genomic_DNA"/>
</dbReference>
<organism evidence="2 3">
    <name type="scientific">Symbiodinium necroappetens</name>
    <dbReference type="NCBI Taxonomy" id="1628268"/>
    <lineage>
        <taxon>Eukaryota</taxon>
        <taxon>Sar</taxon>
        <taxon>Alveolata</taxon>
        <taxon>Dinophyceae</taxon>
        <taxon>Suessiales</taxon>
        <taxon>Symbiodiniaceae</taxon>
        <taxon>Symbiodinium</taxon>
    </lineage>
</organism>
<comment type="caution">
    <text evidence="2">The sequence shown here is derived from an EMBL/GenBank/DDBJ whole genome shotgun (WGS) entry which is preliminary data.</text>
</comment>
<feature type="non-terminal residue" evidence="2">
    <location>
        <position position="1"/>
    </location>
</feature>
<keyword evidence="3" id="KW-1185">Reference proteome</keyword>
<sequence length="211" mass="23523">MGYGVGAVPVDPEEDPLQEGDLGEQLEPPQEEEEVEPAIHKLKAEELWNDDELAEQQKLVEEIIELMAKDPVHKVTRTPAVSQQDANRRSTYATVGAYNHGGVFGVTKYTEEATALTRKVADLLRMDFPGECFTSATIIQNTVMPTHRDLFNDFDSRNLISPLRVTSGAAVWEELKPGDKFQGTYAEMTVKDKKMPGQLHMLTGPVMINPR</sequence>
<reference evidence="2" key="1">
    <citation type="submission" date="2021-02" db="EMBL/GenBank/DDBJ databases">
        <authorList>
            <person name="Dougan E. K."/>
            <person name="Rhodes N."/>
            <person name="Thang M."/>
            <person name="Chan C."/>
        </authorList>
    </citation>
    <scope>NUCLEOTIDE SEQUENCE</scope>
</reference>
<gene>
    <name evidence="2" type="primary">GIP</name>
    <name evidence="2" type="ORF">SNEC2469_LOCUS32092</name>
</gene>
<evidence type="ECO:0000313" key="2">
    <source>
        <dbReference type="EMBL" id="CAE7926306.1"/>
    </source>
</evidence>
<dbReference type="AlphaFoldDB" id="A0A813BT57"/>
<dbReference type="Proteomes" id="UP000601435">
    <property type="component" value="Unassembled WGS sequence"/>
</dbReference>
<evidence type="ECO:0000313" key="3">
    <source>
        <dbReference type="Proteomes" id="UP000601435"/>
    </source>
</evidence>
<proteinExistence type="predicted"/>
<dbReference type="OrthoDB" id="448075at2759"/>
<feature type="region of interest" description="Disordered" evidence="1">
    <location>
        <begin position="1"/>
        <end position="36"/>
    </location>
</feature>
<accession>A0A813BT57</accession>